<evidence type="ECO:0000256" key="1">
    <source>
        <dbReference type="ARBA" id="ARBA00004584"/>
    </source>
</evidence>
<dbReference type="AlphaFoldDB" id="A0AAN7KV76"/>
<accession>A0AAN7KV76</accession>
<comment type="caution">
    <text evidence="6">The sequence shown here is derived from an EMBL/GenBank/DDBJ whole genome shotgun (WGS) entry which is preliminary data.</text>
</comment>
<reference evidence="6 7" key="1">
    <citation type="journal article" date="2023" name="Hortic Res">
        <title>Pangenome of water caltrop reveals structural variations and asymmetric subgenome divergence after allopolyploidization.</title>
        <authorList>
            <person name="Zhang X."/>
            <person name="Chen Y."/>
            <person name="Wang L."/>
            <person name="Yuan Y."/>
            <person name="Fang M."/>
            <person name="Shi L."/>
            <person name="Lu R."/>
            <person name="Comes H.P."/>
            <person name="Ma Y."/>
            <person name="Chen Y."/>
            <person name="Huang G."/>
            <person name="Zhou Y."/>
            <person name="Zheng Z."/>
            <person name="Qiu Y."/>
        </authorList>
    </citation>
    <scope>NUCLEOTIDE SEQUENCE [LARGE SCALE GENOMIC DNA]</scope>
    <source>
        <tissue evidence="6">Roots</tissue>
    </source>
</reference>
<dbReference type="InterPro" id="IPR003105">
    <property type="entry name" value="SRA_YDG"/>
</dbReference>
<dbReference type="InterPro" id="IPR015947">
    <property type="entry name" value="PUA-like_sf"/>
</dbReference>
<evidence type="ECO:0000313" key="6">
    <source>
        <dbReference type="EMBL" id="KAK4773595.1"/>
    </source>
</evidence>
<dbReference type="PANTHER" id="PTHR45660">
    <property type="entry name" value="HISTONE-LYSINE N-METHYLTRANSFERASE SETMAR"/>
    <property type="match status" value="1"/>
</dbReference>
<name>A0AAN7KV76_9MYRT</name>
<dbReference type="GO" id="GO:0000775">
    <property type="term" value="C:chromosome, centromeric region"/>
    <property type="evidence" value="ECO:0007669"/>
    <property type="project" value="UniProtKB-SubCell"/>
</dbReference>
<keyword evidence="2 3" id="KW-0539">Nucleus</keyword>
<dbReference type="SMART" id="SM00466">
    <property type="entry name" value="SRA"/>
    <property type="match status" value="1"/>
</dbReference>
<evidence type="ECO:0000256" key="3">
    <source>
        <dbReference type="PROSITE-ProRule" id="PRU00358"/>
    </source>
</evidence>
<evidence type="ECO:0000313" key="7">
    <source>
        <dbReference type="Proteomes" id="UP001345219"/>
    </source>
</evidence>
<dbReference type="InterPro" id="IPR036987">
    <property type="entry name" value="SRA-YDG_sf"/>
</dbReference>
<evidence type="ECO:0000256" key="4">
    <source>
        <dbReference type="SAM" id="MobiDB-lite"/>
    </source>
</evidence>
<dbReference type="GO" id="GO:0003690">
    <property type="term" value="F:double-stranded DNA binding"/>
    <property type="evidence" value="ECO:0007669"/>
    <property type="project" value="TreeGrafter"/>
</dbReference>
<evidence type="ECO:0000256" key="2">
    <source>
        <dbReference type="ARBA" id="ARBA00023242"/>
    </source>
</evidence>
<dbReference type="Pfam" id="PF02182">
    <property type="entry name" value="SAD_SRA"/>
    <property type="match status" value="1"/>
</dbReference>
<dbReference type="SUPFAM" id="SSF88697">
    <property type="entry name" value="PUA domain-like"/>
    <property type="match status" value="1"/>
</dbReference>
<dbReference type="PROSITE" id="PS51015">
    <property type="entry name" value="YDG"/>
    <property type="match status" value="1"/>
</dbReference>
<proteinExistence type="predicted"/>
<gene>
    <name evidence="6" type="ORF">SAY87_028614</name>
</gene>
<sequence length="268" mass="29753">MEPTNHGKRSAMGTKSPEKRSDHSPAVHGDIASSSTGGASSARKKVTDAIRLYRVLCKSLNEENMEVTNSSEIIKMVHIKAYKIFKEEKESVHGGMQFIGSVPGVEIGDRFYYRIEMVLVDLHRPPMAGIDYMKGPNRDVIAVSVVASSDVDDMSSPHELIYVGQGGISRSPGGESDRHCEEDQKLVGGNLALRNSIAVKNPVRVIRTVRASIRDDRDLVTHSKEVFVYDGLYVVEGCHEVRHGVNGRLKYYFTLKRLPGQPLNDHYC</sequence>
<dbReference type="EMBL" id="JAXIOK010000004">
    <property type="protein sequence ID" value="KAK4773595.1"/>
    <property type="molecule type" value="Genomic_DNA"/>
</dbReference>
<dbReference type="InterPro" id="IPR051357">
    <property type="entry name" value="H3K9_HMTase_SUVAR3-9"/>
</dbReference>
<feature type="compositionally biased region" description="Basic and acidic residues" evidence="4">
    <location>
        <begin position="16"/>
        <end position="25"/>
    </location>
</feature>
<feature type="domain" description="YDG" evidence="5">
    <location>
        <begin position="100"/>
        <end position="257"/>
    </location>
</feature>
<dbReference type="Gene3D" id="2.30.280.10">
    <property type="entry name" value="SRA-YDG"/>
    <property type="match status" value="1"/>
</dbReference>
<protein>
    <recommendedName>
        <fullName evidence="5">YDG domain-containing protein</fullName>
    </recommendedName>
</protein>
<evidence type="ECO:0000259" key="5">
    <source>
        <dbReference type="PROSITE" id="PS51015"/>
    </source>
</evidence>
<comment type="subcellular location">
    <subcellularLocation>
        <location evidence="1">Chromosome</location>
        <location evidence="1">Centromere</location>
    </subcellularLocation>
    <subcellularLocation>
        <location evidence="3">Nucleus</location>
    </subcellularLocation>
</comment>
<feature type="region of interest" description="Disordered" evidence="4">
    <location>
        <begin position="1"/>
        <end position="40"/>
    </location>
</feature>
<keyword evidence="7" id="KW-1185">Reference proteome</keyword>
<dbReference type="PANTHER" id="PTHR45660:SF94">
    <property type="entry name" value="HISTONE-LYSINE N-METHYLTRANSFERASE, H3 LYSINE-9 SPECIFIC SUVH4"/>
    <property type="match status" value="1"/>
</dbReference>
<dbReference type="Proteomes" id="UP001345219">
    <property type="component" value="Chromosome 22"/>
</dbReference>
<dbReference type="GO" id="GO:0042054">
    <property type="term" value="F:histone methyltransferase activity"/>
    <property type="evidence" value="ECO:0007669"/>
    <property type="project" value="TreeGrafter"/>
</dbReference>
<dbReference type="GO" id="GO:0005634">
    <property type="term" value="C:nucleus"/>
    <property type="evidence" value="ECO:0007669"/>
    <property type="project" value="UniProtKB-SubCell"/>
</dbReference>
<organism evidence="6 7">
    <name type="scientific">Trapa incisa</name>
    <dbReference type="NCBI Taxonomy" id="236973"/>
    <lineage>
        <taxon>Eukaryota</taxon>
        <taxon>Viridiplantae</taxon>
        <taxon>Streptophyta</taxon>
        <taxon>Embryophyta</taxon>
        <taxon>Tracheophyta</taxon>
        <taxon>Spermatophyta</taxon>
        <taxon>Magnoliopsida</taxon>
        <taxon>eudicotyledons</taxon>
        <taxon>Gunneridae</taxon>
        <taxon>Pentapetalae</taxon>
        <taxon>rosids</taxon>
        <taxon>malvids</taxon>
        <taxon>Myrtales</taxon>
        <taxon>Lythraceae</taxon>
        <taxon>Trapa</taxon>
    </lineage>
</organism>